<dbReference type="SUPFAM" id="SSF54791">
    <property type="entry name" value="Eukaryotic type KH-domain (KH-domain type I)"/>
    <property type="match status" value="1"/>
</dbReference>
<dbReference type="PANTHER" id="PTHR11252">
    <property type="entry name" value="POLYRIBONUCLEOTIDE NUCLEOTIDYLTRANSFERASE"/>
    <property type="match status" value="1"/>
</dbReference>
<comment type="similarity">
    <text evidence="1 5">Belongs to the polyribonucleotide nucleotidyltransferase family.</text>
</comment>
<keyword evidence="5" id="KW-0479">Metal-binding</keyword>
<dbReference type="SUPFAM" id="SSF46915">
    <property type="entry name" value="Polynucleotide phosphorylase/guanosine pentaphosphate synthase (PNPase/GPSI), domain 3"/>
    <property type="match status" value="1"/>
</dbReference>
<accession>A0A1F4Y427</accession>
<dbReference type="InterPro" id="IPR012162">
    <property type="entry name" value="PNPase"/>
</dbReference>
<dbReference type="InterPro" id="IPR036345">
    <property type="entry name" value="ExoRNase_PH_dom2_sf"/>
</dbReference>
<dbReference type="GO" id="GO:0006396">
    <property type="term" value="P:RNA processing"/>
    <property type="evidence" value="ECO:0007669"/>
    <property type="project" value="InterPro"/>
</dbReference>
<dbReference type="Pfam" id="PF01138">
    <property type="entry name" value="RNase_PH"/>
    <property type="match status" value="2"/>
</dbReference>
<dbReference type="PIRSF" id="PIRSF005499">
    <property type="entry name" value="PNPase"/>
    <property type="match status" value="1"/>
</dbReference>
<evidence type="ECO:0000259" key="7">
    <source>
        <dbReference type="PROSITE" id="PS50126"/>
    </source>
</evidence>
<evidence type="ECO:0000256" key="3">
    <source>
        <dbReference type="ARBA" id="ARBA00022695"/>
    </source>
</evidence>
<dbReference type="PROSITE" id="PS50084">
    <property type="entry name" value="KH_TYPE_1"/>
    <property type="match status" value="1"/>
</dbReference>
<keyword evidence="3 5" id="KW-0548">Nucleotidyltransferase</keyword>
<dbReference type="NCBIfam" id="NF008805">
    <property type="entry name" value="PRK11824.1"/>
    <property type="match status" value="1"/>
</dbReference>
<dbReference type="Proteomes" id="UP000176568">
    <property type="component" value="Unassembled WGS sequence"/>
</dbReference>
<gene>
    <name evidence="5" type="primary">pnp</name>
    <name evidence="8" type="ORF">A2419_03080</name>
</gene>
<dbReference type="STRING" id="1797247.A2419_03080"/>
<feature type="binding site" evidence="5">
    <location>
        <position position="509"/>
    </location>
    <ligand>
        <name>Mg(2+)</name>
        <dbReference type="ChEBI" id="CHEBI:18420"/>
    </ligand>
</feature>
<dbReference type="EMBL" id="MEXB01000004">
    <property type="protein sequence ID" value="OGC88720.1"/>
    <property type="molecule type" value="Genomic_DNA"/>
</dbReference>
<dbReference type="InterPro" id="IPR015847">
    <property type="entry name" value="ExoRNase_PH_dom2"/>
</dbReference>
<dbReference type="GO" id="GO:0004654">
    <property type="term" value="F:polyribonucleotide nucleotidyltransferase activity"/>
    <property type="evidence" value="ECO:0007669"/>
    <property type="project" value="UniProtKB-UniRule"/>
</dbReference>
<evidence type="ECO:0000256" key="4">
    <source>
        <dbReference type="ARBA" id="ARBA00022884"/>
    </source>
</evidence>
<dbReference type="NCBIfam" id="TIGR03591">
    <property type="entry name" value="polynuc_phos"/>
    <property type="match status" value="1"/>
</dbReference>
<comment type="subcellular location">
    <subcellularLocation>
        <location evidence="5">Cytoplasm</location>
    </subcellularLocation>
</comment>
<dbReference type="InterPro" id="IPR020568">
    <property type="entry name" value="Ribosomal_Su5_D2-typ_SF"/>
</dbReference>
<evidence type="ECO:0000256" key="5">
    <source>
        <dbReference type="HAMAP-Rule" id="MF_01595"/>
    </source>
</evidence>
<feature type="region of interest" description="Disordered" evidence="6">
    <location>
        <begin position="722"/>
        <end position="743"/>
    </location>
</feature>
<evidence type="ECO:0000256" key="2">
    <source>
        <dbReference type="ARBA" id="ARBA00022679"/>
    </source>
</evidence>
<dbReference type="HAMAP" id="MF_01595">
    <property type="entry name" value="PNPase"/>
    <property type="match status" value="1"/>
</dbReference>
<dbReference type="FunFam" id="3.30.230.70:FF:000001">
    <property type="entry name" value="Polyribonucleotide nucleotidyltransferase"/>
    <property type="match status" value="1"/>
</dbReference>
<dbReference type="Gene3D" id="3.30.1370.10">
    <property type="entry name" value="K Homology domain, type 1"/>
    <property type="match status" value="1"/>
</dbReference>
<dbReference type="Pfam" id="PF03725">
    <property type="entry name" value="RNase_PH_C"/>
    <property type="match status" value="1"/>
</dbReference>
<evidence type="ECO:0000313" key="9">
    <source>
        <dbReference type="Proteomes" id="UP000176568"/>
    </source>
</evidence>
<dbReference type="CDD" id="cd02393">
    <property type="entry name" value="KH-I_PNPase"/>
    <property type="match status" value="1"/>
</dbReference>
<dbReference type="GO" id="GO:0000287">
    <property type="term" value="F:magnesium ion binding"/>
    <property type="evidence" value="ECO:0007669"/>
    <property type="project" value="UniProtKB-UniRule"/>
</dbReference>
<dbReference type="InterPro" id="IPR027408">
    <property type="entry name" value="PNPase/RNase_PH_dom_sf"/>
</dbReference>
<evidence type="ECO:0000256" key="6">
    <source>
        <dbReference type="SAM" id="MobiDB-lite"/>
    </source>
</evidence>
<dbReference type="InterPro" id="IPR036612">
    <property type="entry name" value="KH_dom_type_1_sf"/>
</dbReference>
<dbReference type="SUPFAM" id="SSF50249">
    <property type="entry name" value="Nucleic acid-binding proteins"/>
    <property type="match status" value="1"/>
</dbReference>
<keyword evidence="2 5" id="KW-0808">Transferase</keyword>
<dbReference type="InterPro" id="IPR004087">
    <property type="entry name" value="KH_dom"/>
</dbReference>
<dbReference type="GO" id="GO:0006402">
    <property type="term" value="P:mRNA catabolic process"/>
    <property type="evidence" value="ECO:0007669"/>
    <property type="project" value="UniProtKB-UniRule"/>
</dbReference>
<feature type="compositionally biased region" description="Polar residues" evidence="6">
    <location>
        <begin position="728"/>
        <end position="737"/>
    </location>
</feature>
<dbReference type="SUPFAM" id="SSF55666">
    <property type="entry name" value="Ribonuclease PH domain 2-like"/>
    <property type="match status" value="2"/>
</dbReference>
<dbReference type="Gene3D" id="3.30.230.70">
    <property type="entry name" value="GHMP Kinase, N-terminal domain"/>
    <property type="match status" value="2"/>
</dbReference>
<feature type="binding site" evidence="5">
    <location>
        <position position="515"/>
    </location>
    <ligand>
        <name>Mg(2+)</name>
        <dbReference type="ChEBI" id="CHEBI:18420"/>
    </ligand>
</feature>
<comment type="cofactor">
    <cofactor evidence="5">
        <name>Mg(2+)</name>
        <dbReference type="ChEBI" id="CHEBI:18420"/>
    </cofactor>
</comment>
<dbReference type="InterPro" id="IPR036456">
    <property type="entry name" value="PNPase_PH_RNA-bd_sf"/>
</dbReference>
<evidence type="ECO:0000313" key="8">
    <source>
        <dbReference type="EMBL" id="OGC88720.1"/>
    </source>
</evidence>
<dbReference type="GO" id="GO:0005829">
    <property type="term" value="C:cytosol"/>
    <property type="evidence" value="ECO:0007669"/>
    <property type="project" value="TreeGrafter"/>
</dbReference>
<evidence type="ECO:0000256" key="1">
    <source>
        <dbReference type="ARBA" id="ARBA00007404"/>
    </source>
</evidence>
<protein>
    <recommendedName>
        <fullName evidence="5">Polyribonucleotide nucleotidyltransferase</fullName>
        <ecNumber evidence="5">2.7.7.8</ecNumber>
    </recommendedName>
    <alternativeName>
        <fullName evidence="5">Polynucleotide phosphorylase</fullName>
        <shortName evidence="5">PNPase</shortName>
    </alternativeName>
</protein>
<dbReference type="PANTHER" id="PTHR11252:SF0">
    <property type="entry name" value="POLYRIBONUCLEOTIDE NUCLEOTIDYLTRANSFERASE 1, MITOCHONDRIAL"/>
    <property type="match status" value="1"/>
</dbReference>
<comment type="catalytic activity">
    <reaction evidence="5">
        <text>RNA(n+1) + phosphate = RNA(n) + a ribonucleoside 5'-diphosphate</text>
        <dbReference type="Rhea" id="RHEA:22096"/>
        <dbReference type="Rhea" id="RHEA-COMP:14527"/>
        <dbReference type="Rhea" id="RHEA-COMP:17342"/>
        <dbReference type="ChEBI" id="CHEBI:43474"/>
        <dbReference type="ChEBI" id="CHEBI:57930"/>
        <dbReference type="ChEBI" id="CHEBI:140395"/>
        <dbReference type="EC" id="2.7.7.8"/>
    </reaction>
</comment>
<keyword evidence="5" id="KW-0963">Cytoplasm</keyword>
<dbReference type="SUPFAM" id="SSF54211">
    <property type="entry name" value="Ribosomal protein S5 domain 2-like"/>
    <property type="match status" value="2"/>
</dbReference>
<dbReference type="PROSITE" id="PS50126">
    <property type="entry name" value="S1"/>
    <property type="match status" value="1"/>
</dbReference>
<dbReference type="EC" id="2.7.7.8" evidence="5"/>
<dbReference type="InterPro" id="IPR012340">
    <property type="entry name" value="NA-bd_OB-fold"/>
</dbReference>
<dbReference type="InterPro" id="IPR001247">
    <property type="entry name" value="ExoRNase_PH_dom1"/>
</dbReference>
<dbReference type="GO" id="GO:0000175">
    <property type="term" value="F:3'-5'-RNA exonuclease activity"/>
    <property type="evidence" value="ECO:0007669"/>
    <property type="project" value="TreeGrafter"/>
</dbReference>
<dbReference type="InterPro" id="IPR004088">
    <property type="entry name" value="KH_dom_type_1"/>
</dbReference>
<organism evidence="8 9">
    <name type="scientific">Candidatus Adlerbacteria bacterium RIFOXYC1_FULL_48_26</name>
    <dbReference type="NCBI Taxonomy" id="1797247"/>
    <lineage>
        <taxon>Bacteria</taxon>
        <taxon>Candidatus Adleribacteriota</taxon>
    </lineage>
</organism>
<reference evidence="8 9" key="1">
    <citation type="journal article" date="2016" name="Nat. Commun.">
        <title>Thousands of microbial genomes shed light on interconnected biogeochemical processes in an aquifer system.</title>
        <authorList>
            <person name="Anantharaman K."/>
            <person name="Brown C.T."/>
            <person name="Hug L.A."/>
            <person name="Sharon I."/>
            <person name="Castelle C.J."/>
            <person name="Probst A.J."/>
            <person name="Thomas B.C."/>
            <person name="Singh A."/>
            <person name="Wilkins M.J."/>
            <person name="Karaoz U."/>
            <person name="Brodie E.L."/>
            <person name="Williams K.H."/>
            <person name="Hubbard S.S."/>
            <person name="Banfield J.F."/>
        </authorList>
    </citation>
    <scope>NUCLEOTIDE SEQUENCE [LARGE SCALE GENOMIC DNA]</scope>
</reference>
<dbReference type="CDD" id="cd11364">
    <property type="entry name" value="RNase_PH_PNPase_2"/>
    <property type="match status" value="1"/>
</dbReference>
<feature type="domain" description="S1 motif" evidence="7">
    <location>
        <begin position="645"/>
        <end position="715"/>
    </location>
</feature>
<dbReference type="Pfam" id="PF00575">
    <property type="entry name" value="S1"/>
    <property type="match status" value="1"/>
</dbReference>
<proteinExistence type="inferred from homology"/>
<dbReference type="InterPro" id="IPR003029">
    <property type="entry name" value="S1_domain"/>
</dbReference>
<comment type="function">
    <text evidence="5">Involved in mRNA degradation. Catalyzes the phosphorolysis of single-stranded polyribonucleotides processively in the 3'- to 5'-direction.</text>
</comment>
<dbReference type="Pfam" id="PF00013">
    <property type="entry name" value="KH_1"/>
    <property type="match status" value="1"/>
</dbReference>
<dbReference type="Gene3D" id="2.40.50.140">
    <property type="entry name" value="Nucleic acid-binding proteins"/>
    <property type="match status" value="1"/>
</dbReference>
<keyword evidence="5" id="KW-0460">Magnesium</keyword>
<keyword evidence="4 5" id="KW-0694">RNA-binding</keyword>
<dbReference type="SMART" id="SM00316">
    <property type="entry name" value="S1"/>
    <property type="match status" value="1"/>
</dbReference>
<dbReference type="SMART" id="SM00322">
    <property type="entry name" value="KH"/>
    <property type="match status" value="1"/>
</dbReference>
<dbReference type="GO" id="GO:0003723">
    <property type="term" value="F:RNA binding"/>
    <property type="evidence" value="ECO:0007669"/>
    <property type="project" value="UniProtKB-UniRule"/>
</dbReference>
<dbReference type="AlphaFoldDB" id="A0A1F4Y427"/>
<dbReference type="FunFam" id="3.30.1370.10:FF:000001">
    <property type="entry name" value="Polyribonucleotide nucleotidyltransferase"/>
    <property type="match status" value="1"/>
</dbReference>
<sequence length="743" mass="79577">MQSKKFETQIGGKTLSAEFTDLAENANGSVIVRYGNTALLATAVISSRTRDDIDYFPLSVEFEERYYAAGSIGGSRFVRREGRPSEAAILSGRVVDRTIRPLFPQHLRNEVQVIITMLALDEEDPAAVAVNAASLALATSDIPWGGPVAAVRIGKKSDGDFIVNPTYIERQSPETVLDILACGKGGTINMIEVGAQQVTEDDIAAGFVRASAEHDKIVEWQNKIVAEIGKQKRDAAKPEIPAALSELFETEFKQKLSEAVFCGVPSKDAIHEVQDAWMAKVKLLAAQNLSSGSGEPGEASTSPSQINIGQAKRFLEDKVDEEIHRGAVEENKRADNRKFDEVRPLFAKAGGVSDILHGSGIFYRGGTHVFSALTLGGPGDSQVIDSMEEHDVKKRFMHHYNFPPYSAGETGRVGGLNRRMIGHGALAEKALEAVIPSVEQFPYTIRVVSECLASNGSTSMGSVCASTLALMDGGVPLKAPVAGIAMGLMLSMNGDGRYKVLTDIQGPEDEFGDMDFKVAGTRAGVTAIQMDIKLDGVPVPILVEALAGAKVARLHILDVIEKEISTPRATINSRAPEIITMNVHPDQIGLVIGGGGKTINGIKDTTKVSDITIEDDGSIFITGKNGTAQMAKTMIEALVKEYKAGEMYEGEVTRMMDFGAFVRIGPGKDAEGLVHVSEVAPFRIDTIAGALSVGDKVRVMIKEIDEKGRLNLSIKAADPDFAARKGLTPSTQPNGPRSSGPKF</sequence>
<comment type="caution">
    <text evidence="8">The sequence shown here is derived from an EMBL/GenBank/DDBJ whole genome shotgun (WGS) entry which is preliminary data.</text>
</comment>
<name>A0A1F4Y427_9BACT</name>